<dbReference type="STRING" id="1844972.A7K91_13800"/>
<dbReference type="GO" id="GO:0005524">
    <property type="term" value="F:ATP binding"/>
    <property type="evidence" value="ECO:0007669"/>
    <property type="project" value="UniProtKB-KW"/>
</dbReference>
<dbReference type="SMART" id="SM00304">
    <property type="entry name" value="HAMP"/>
    <property type="match status" value="1"/>
</dbReference>
<evidence type="ECO:0000256" key="5">
    <source>
        <dbReference type="ARBA" id="ARBA00022553"/>
    </source>
</evidence>
<name>A0A1A5YJ62_9BACL</name>
<dbReference type="PROSITE" id="PS50885">
    <property type="entry name" value="HAMP"/>
    <property type="match status" value="1"/>
</dbReference>
<dbReference type="EMBL" id="LYPA01000054">
    <property type="protein sequence ID" value="OBR65651.1"/>
    <property type="molecule type" value="Genomic_DNA"/>
</dbReference>
<dbReference type="Pfam" id="PF02518">
    <property type="entry name" value="HATPase_c"/>
    <property type="match status" value="1"/>
</dbReference>
<dbReference type="Proteomes" id="UP000092024">
    <property type="component" value="Unassembled WGS sequence"/>
</dbReference>
<evidence type="ECO:0000256" key="12">
    <source>
        <dbReference type="ARBA" id="ARBA00023012"/>
    </source>
</evidence>
<dbReference type="PANTHER" id="PTHR45528">
    <property type="entry name" value="SENSOR HISTIDINE KINASE CPXA"/>
    <property type="match status" value="1"/>
</dbReference>
<keyword evidence="7 14" id="KW-0812">Transmembrane</keyword>
<proteinExistence type="predicted"/>
<dbReference type="AlphaFoldDB" id="A0A1A5YJ62"/>
<feature type="transmembrane region" description="Helical" evidence="14">
    <location>
        <begin position="168"/>
        <end position="188"/>
    </location>
</feature>
<evidence type="ECO:0000256" key="6">
    <source>
        <dbReference type="ARBA" id="ARBA00022679"/>
    </source>
</evidence>
<dbReference type="GO" id="GO:0000155">
    <property type="term" value="F:phosphorelay sensor kinase activity"/>
    <property type="evidence" value="ECO:0007669"/>
    <property type="project" value="InterPro"/>
</dbReference>
<keyword evidence="18" id="KW-1185">Reference proteome</keyword>
<dbReference type="EC" id="2.7.13.3" evidence="3"/>
<evidence type="ECO:0000313" key="17">
    <source>
        <dbReference type="EMBL" id="OBR65651.1"/>
    </source>
</evidence>
<keyword evidence="13 14" id="KW-0472">Membrane</keyword>
<dbReference type="InterPro" id="IPR004358">
    <property type="entry name" value="Sig_transdc_His_kin-like_C"/>
</dbReference>
<evidence type="ECO:0000259" key="16">
    <source>
        <dbReference type="PROSITE" id="PS50885"/>
    </source>
</evidence>
<feature type="domain" description="HAMP" evidence="16">
    <location>
        <begin position="189"/>
        <end position="240"/>
    </location>
</feature>
<evidence type="ECO:0000313" key="18">
    <source>
        <dbReference type="Proteomes" id="UP000092024"/>
    </source>
</evidence>
<feature type="domain" description="Histidine kinase" evidence="15">
    <location>
        <begin position="269"/>
        <end position="484"/>
    </location>
</feature>
<evidence type="ECO:0000256" key="7">
    <source>
        <dbReference type="ARBA" id="ARBA00022692"/>
    </source>
</evidence>
<dbReference type="CDD" id="cd06225">
    <property type="entry name" value="HAMP"/>
    <property type="match status" value="1"/>
</dbReference>
<keyword evidence="9" id="KW-0418">Kinase</keyword>
<dbReference type="SMART" id="SM00387">
    <property type="entry name" value="HATPase_c"/>
    <property type="match status" value="1"/>
</dbReference>
<dbReference type="SUPFAM" id="SSF158472">
    <property type="entry name" value="HAMP domain-like"/>
    <property type="match status" value="1"/>
</dbReference>
<keyword evidence="10" id="KW-0067">ATP-binding</keyword>
<comment type="caution">
    <text evidence="17">The sequence shown here is derived from an EMBL/GenBank/DDBJ whole genome shotgun (WGS) entry which is preliminary data.</text>
</comment>
<protein>
    <recommendedName>
        <fullName evidence="3">histidine kinase</fullName>
        <ecNumber evidence="3">2.7.13.3</ecNumber>
    </recommendedName>
</protein>
<reference evidence="17 18" key="1">
    <citation type="submission" date="2016-05" db="EMBL/GenBank/DDBJ databases">
        <title>Paenibacillus oryzae. sp. nov., isolated from the rice root.</title>
        <authorList>
            <person name="Zhang J."/>
            <person name="Zhang X."/>
        </authorList>
    </citation>
    <scope>NUCLEOTIDE SEQUENCE [LARGE SCALE GENOMIC DNA]</scope>
    <source>
        <strain evidence="17 18">1DrF-4</strain>
    </source>
</reference>
<comment type="subcellular location">
    <subcellularLocation>
        <location evidence="2">Cell membrane</location>
        <topology evidence="2">Multi-pass membrane protein</topology>
    </subcellularLocation>
</comment>
<dbReference type="CDD" id="cd00082">
    <property type="entry name" value="HisKA"/>
    <property type="match status" value="1"/>
</dbReference>
<dbReference type="InterPro" id="IPR005467">
    <property type="entry name" value="His_kinase_dom"/>
</dbReference>
<dbReference type="Gene3D" id="3.30.565.10">
    <property type="entry name" value="Histidine kinase-like ATPase, C-terminal domain"/>
    <property type="match status" value="1"/>
</dbReference>
<sequence>MKTSIKIKFSMFLAVLLLLTVVIISVLVLEGIKKNQQAQYEALFAQQAQTANIYFMQTILSLDHKVPQTYLAAQGREFAEQLELISGQSVILYDSSGAALNRNNAYTVSEGISRTLSFALTNKTAFLVENDALYYMSPLKVGNEQVGVVQFHYSLAENTAFYNEIKQLFMYIGSGVFVLSFILAYFYFNSFANAIISLKRTVNKIREGSYSGEVLKRRDEIGELSQGIQAMSDTISDTLQAMEEERRKLTLAVEKLSLLDQRQKQFIGNVTHEFKTPLTSIKAYLDLLDMYPDDNRLLETAIGTIGSETGRLYEMVEKVLQLSALEKYAFEFSKEKVEVRGVILGVLEGLQGKISKFGLTLQSELNEAFAEADRDSFTIVLVNLLDNAVKYNKPGGVITVRNGVREGKVWIEIADTGIGIPGELADKVFQPFYTVDKNRARENGGAGLGLALARQHAEVQGGAVELVRTDSTGTLFRVTLPAYNAPSI</sequence>
<gene>
    <name evidence="17" type="ORF">A7K91_13800</name>
</gene>
<evidence type="ECO:0000256" key="4">
    <source>
        <dbReference type="ARBA" id="ARBA00022475"/>
    </source>
</evidence>
<dbReference type="CDD" id="cd00075">
    <property type="entry name" value="HATPase"/>
    <property type="match status" value="1"/>
</dbReference>
<dbReference type="FunFam" id="3.30.565.10:FF:000006">
    <property type="entry name" value="Sensor histidine kinase WalK"/>
    <property type="match status" value="1"/>
</dbReference>
<dbReference type="Pfam" id="PF00512">
    <property type="entry name" value="HisKA"/>
    <property type="match status" value="1"/>
</dbReference>
<evidence type="ECO:0000256" key="10">
    <source>
        <dbReference type="ARBA" id="ARBA00022840"/>
    </source>
</evidence>
<dbReference type="InterPro" id="IPR050398">
    <property type="entry name" value="HssS/ArlS-like"/>
</dbReference>
<evidence type="ECO:0000256" key="2">
    <source>
        <dbReference type="ARBA" id="ARBA00004651"/>
    </source>
</evidence>
<dbReference type="GO" id="GO:0005886">
    <property type="term" value="C:plasma membrane"/>
    <property type="evidence" value="ECO:0007669"/>
    <property type="project" value="UniProtKB-SubCell"/>
</dbReference>
<dbReference type="PANTHER" id="PTHR45528:SF1">
    <property type="entry name" value="SENSOR HISTIDINE KINASE CPXA"/>
    <property type="match status" value="1"/>
</dbReference>
<dbReference type="PROSITE" id="PS50109">
    <property type="entry name" value="HIS_KIN"/>
    <property type="match status" value="1"/>
</dbReference>
<dbReference type="InterPro" id="IPR003594">
    <property type="entry name" value="HATPase_dom"/>
</dbReference>
<keyword evidence="6" id="KW-0808">Transferase</keyword>
<dbReference type="SMART" id="SM00388">
    <property type="entry name" value="HisKA"/>
    <property type="match status" value="1"/>
</dbReference>
<evidence type="ECO:0000256" key="11">
    <source>
        <dbReference type="ARBA" id="ARBA00022989"/>
    </source>
</evidence>
<keyword evidence="5" id="KW-0597">Phosphoprotein</keyword>
<dbReference type="PRINTS" id="PR00344">
    <property type="entry name" value="BCTRLSENSOR"/>
</dbReference>
<evidence type="ECO:0000256" key="13">
    <source>
        <dbReference type="ARBA" id="ARBA00023136"/>
    </source>
</evidence>
<organism evidence="17 18">
    <name type="scientific">Paenibacillus oryzae</name>
    <dbReference type="NCBI Taxonomy" id="1844972"/>
    <lineage>
        <taxon>Bacteria</taxon>
        <taxon>Bacillati</taxon>
        <taxon>Bacillota</taxon>
        <taxon>Bacilli</taxon>
        <taxon>Bacillales</taxon>
        <taxon>Paenibacillaceae</taxon>
        <taxon>Paenibacillus</taxon>
    </lineage>
</organism>
<feature type="transmembrane region" description="Helical" evidence="14">
    <location>
        <begin position="12"/>
        <end position="29"/>
    </location>
</feature>
<evidence type="ECO:0000256" key="1">
    <source>
        <dbReference type="ARBA" id="ARBA00000085"/>
    </source>
</evidence>
<keyword evidence="12" id="KW-0902">Two-component regulatory system</keyword>
<accession>A0A1A5YJ62</accession>
<dbReference type="RefSeq" id="WP_068682941.1">
    <property type="nucleotide sequence ID" value="NZ_LYPA01000054.1"/>
</dbReference>
<evidence type="ECO:0000256" key="3">
    <source>
        <dbReference type="ARBA" id="ARBA00012438"/>
    </source>
</evidence>
<dbReference type="InterPro" id="IPR036097">
    <property type="entry name" value="HisK_dim/P_sf"/>
</dbReference>
<keyword evidence="4" id="KW-1003">Cell membrane</keyword>
<dbReference type="InterPro" id="IPR003660">
    <property type="entry name" value="HAMP_dom"/>
</dbReference>
<evidence type="ECO:0000256" key="14">
    <source>
        <dbReference type="SAM" id="Phobius"/>
    </source>
</evidence>
<keyword evidence="11 14" id="KW-1133">Transmembrane helix</keyword>
<dbReference type="Gene3D" id="6.10.340.10">
    <property type="match status" value="1"/>
</dbReference>
<evidence type="ECO:0000259" key="15">
    <source>
        <dbReference type="PROSITE" id="PS50109"/>
    </source>
</evidence>
<dbReference type="SUPFAM" id="SSF55874">
    <property type="entry name" value="ATPase domain of HSP90 chaperone/DNA topoisomerase II/histidine kinase"/>
    <property type="match status" value="1"/>
</dbReference>
<dbReference type="SUPFAM" id="SSF47384">
    <property type="entry name" value="Homodimeric domain of signal transducing histidine kinase"/>
    <property type="match status" value="1"/>
</dbReference>
<keyword evidence="8" id="KW-0547">Nucleotide-binding</keyword>
<dbReference type="InterPro" id="IPR003661">
    <property type="entry name" value="HisK_dim/P_dom"/>
</dbReference>
<evidence type="ECO:0000256" key="9">
    <source>
        <dbReference type="ARBA" id="ARBA00022777"/>
    </source>
</evidence>
<evidence type="ECO:0000256" key="8">
    <source>
        <dbReference type="ARBA" id="ARBA00022741"/>
    </source>
</evidence>
<comment type="catalytic activity">
    <reaction evidence="1">
        <text>ATP + protein L-histidine = ADP + protein N-phospho-L-histidine.</text>
        <dbReference type="EC" id="2.7.13.3"/>
    </reaction>
</comment>
<dbReference type="Gene3D" id="1.10.287.130">
    <property type="match status" value="1"/>
</dbReference>
<dbReference type="InterPro" id="IPR036890">
    <property type="entry name" value="HATPase_C_sf"/>
</dbReference>